<reference evidence="1 2" key="1">
    <citation type="submission" date="2016-10" db="EMBL/GenBank/DDBJ databases">
        <authorList>
            <person name="de Groot N.N."/>
        </authorList>
    </citation>
    <scope>NUCLEOTIDE SEQUENCE [LARGE SCALE GENOMIC DNA]</scope>
    <source>
        <strain evidence="1 2">CGMCC 4.1859</strain>
    </source>
</reference>
<proteinExistence type="predicted"/>
<dbReference type="EMBL" id="FNAX01000029">
    <property type="protein sequence ID" value="SDG77945.1"/>
    <property type="molecule type" value="Genomic_DNA"/>
</dbReference>
<accession>A0A1G7X186</accession>
<evidence type="ECO:0008006" key="3">
    <source>
        <dbReference type="Google" id="ProtNLM"/>
    </source>
</evidence>
<dbReference type="AlphaFoldDB" id="A0A1G7X186"/>
<name>A0A1G7X186_9ACTN</name>
<dbReference type="Proteomes" id="UP000198614">
    <property type="component" value="Unassembled WGS sequence"/>
</dbReference>
<dbReference type="OrthoDB" id="3215846at2"/>
<dbReference type="Pfam" id="PF11209">
    <property type="entry name" value="LmeA"/>
    <property type="match status" value="1"/>
</dbReference>
<gene>
    <name evidence="1" type="ORF">SAMN05216260_12942</name>
</gene>
<dbReference type="InterPro" id="IPR021373">
    <property type="entry name" value="DUF2993"/>
</dbReference>
<protein>
    <recommendedName>
        <fullName evidence="3">DUF2993 domain-containing protein</fullName>
    </recommendedName>
</protein>
<organism evidence="1 2">
    <name type="scientific">Streptomyces griseoaurantiacus</name>
    <dbReference type="NCBI Taxonomy" id="68213"/>
    <lineage>
        <taxon>Bacteria</taxon>
        <taxon>Bacillati</taxon>
        <taxon>Actinomycetota</taxon>
        <taxon>Actinomycetes</taxon>
        <taxon>Kitasatosporales</taxon>
        <taxon>Streptomycetaceae</taxon>
        <taxon>Streptomyces</taxon>
        <taxon>Streptomyces aurantiacus group</taxon>
    </lineage>
</organism>
<evidence type="ECO:0000313" key="2">
    <source>
        <dbReference type="Proteomes" id="UP000198614"/>
    </source>
</evidence>
<evidence type="ECO:0000313" key="1">
    <source>
        <dbReference type="EMBL" id="SDG77945.1"/>
    </source>
</evidence>
<sequence length="251" mass="26225">MRALRIILIIVVVLGGLFVIADRVAVHLAQNEAADRIKTNEHLTETPSVSIDGFPFLTQVAGGELDEIHVGIKDYEVDTGTAGGNGGADTIRIDDLEADMHGVDFSGDYSSATARTATGTATISYAELLKAAKSEPTEVVPGVTAKVLGLSDGGNGKIKVKVRLEGSVLGQKIAQTTSLLSSVTVEGDTVKVHADSLPKTGVDLAEQKIRSITDFQQVIDKLPGGIRIDKVEAAEEGVHITAKGTDVNVTG</sequence>